<dbReference type="GO" id="GO:0030170">
    <property type="term" value="F:pyridoxal phosphate binding"/>
    <property type="evidence" value="ECO:0007669"/>
    <property type="project" value="InterPro"/>
</dbReference>
<dbReference type="GO" id="GO:0004069">
    <property type="term" value="F:L-aspartate:2-oxoglutarate aminotransferase activity"/>
    <property type="evidence" value="ECO:0007669"/>
    <property type="project" value="UniProtKB-EC"/>
</dbReference>
<dbReference type="AlphaFoldDB" id="A0A840C1T8"/>
<keyword evidence="10" id="KW-1185">Reference proteome</keyword>
<dbReference type="InterPro" id="IPR050596">
    <property type="entry name" value="AspAT/PAT-like"/>
</dbReference>
<evidence type="ECO:0000256" key="4">
    <source>
        <dbReference type="ARBA" id="ARBA00022679"/>
    </source>
</evidence>
<dbReference type="EC" id="2.6.1.-" evidence="7"/>
<dbReference type="Proteomes" id="UP000577362">
    <property type="component" value="Unassembled WGS sequence"/>
</dbReference>
<dbReference type="EMBL" id="JACIEN010000005">
    <property type="protein sequence ID" value="MBB4018773.1"/>
    <property type="molecule type" value="Genomic_DNA"/>
</dbReference>
<evidence type="ECO:0000256" key="6">
    <source>
        <dbReference type="ARBA" id="ARBA00049185"/>
    </source>
</evidence>
<accession>A0A840C1T8</accession>
<proteinExistence type="inferred from homology"/>
<dbReference type="PANTHER" id="PTHR46383:SF1">
    <property type="entry name" value="ASPARTATE AMINOTRANSFERASE"/>
    <property type="match status" value="1"/>
</dbReference>
<evidence type="ECO:0000256" key="5">
    <source>
        <dbReference type="ARBA" id="ARBA00022898"/>
    </source>
</evidence>
<keyword evidence="3 7" id="KW-0032">Aminotransferase</keyword>
<evidence type="ECO:0000313" key="10">
    <source>
        <dbReference type="Proteomes" id="UP000577362"/>
    </source>
</evidence>
<dbReference type="PROSITE" id="PS00105">
    <property type="entry name" value="AA_TRANSFER_CLASS_1"/>
    <property type="match status" value="1"/>
</dbReference>
<comment type="cofactor">
    <cofactor evidence="1 7">
        <name>pyridoxal 5'-phosphate</name>
        <dbReference type="ChEBI" id="CHEBI:597326"/>
    </cofactor>
</comment>
<dbReference type="InterPro" id="IPR004839">
    <property type="entry name" value="Aminotransferase_I/II_large"/>
</dbReference>
<dbReference type="Pfam" id="PF00155">
    <property type="entry name" value="Aminotran_1_2"/>
    <property type="match status" value="1"/>
</dbReference>
<evidence type="ECO:0000256" key="3">
    <source>
        <dbReference type="ARBA" id="ARBA00022576"/>
    </source>
</evidence>
<comment type="similarity">
    <text evidence="2 7">Belongs to the class-I pyridoxal-phosphate-dependent aminotransferase family.</text>
</comment>
<evidence type="ECO:0000259" key="8">
    <source>
        <dbReference type="Pfam" id="PF00155"/>
    </source>
</evidence>
<dbReference type="InterPro" id="IPR015421">
    <property type="entry name" value="PyrdxlP-dep_Trfase_major"/>
</dbReference>
<dbReference type="InterPro" id="IPR004838">
    <property type="entry name" value="NHTrfase_class1_PyrdxlP-BS"/>
</dbReference>
<keyword evidence="5" id="KW-0663">Pyridoxal phosphate</keyword>
<evidence type="ECO:0000256" key="2">
    <source>
        <dbReference type="ARBA" id="ARBA00007441"/>
    </source>
</evidence>
<dbReference type="GO" id="GO:0006520">
    <property type="term" value="P:amino acid metabolic process"/>
    <property type="evidence" value="ECO:0007669"/>
    <property type="project" value="InterPro"/>
</dbReference>
<dbReference type="SUPFAM" id="SSF53383">
    <property type="entry name" value="PLP-dependent transferases"/>
    <property type="match status" value="1"/>
</dbReference>
<gene>
    <name evidence="9" type="ORF">GGR16_003820</name>
</gene>
<protein>
    <recommendedName>
        <fullName evidence="7">Aminotransferase</fullName>
        <ecNumber evidence="7">2.6.1.-</ecNumber>
    </recommendedName>
</protein>
<sequence>MLVNPLLAATASPPIPEAQAWRAAYDGAFGPFVDLSQAVPGRPPHADMLEKLAEAAASAEAARYGAITGDRSLRETYAQHVSGLYGGRVRPEEIAVTAGCNQAFFVAMLALARAGEAVLLPTPWYFNHQMTLAMLGIEARPLPCDPEAGFVPDPETAEALVDERLRAIVLVTPNNPTGAVYPPEVIARFAELCRRRNLWLVIDETYRDFLPPEAGRPHELLAGETWRDNVIQLYSFSKAYGIPGHRLGALVAGAPVIAEITKVLDCLQICAPRTGQAALAWAIPALAAWRAANAEDINRRLAAFRAALAEVPEWGISSIGAYFAYLRHPFPGRRGRDVAERLAAERGVLALPGSYFGETADAHVRVAFANVEAEEIARLPERLAAFRL</sequence>
<dbReference type="PRINTS" id="PR00753">
    <property type="entry name" value="ACCSYNTHASE"/>
</dbReference>
<comment type="caution">
    <text evidence="9">The sequence shown here is derived from an EMBL/GenBank/DDBJ whole genome shotgun (WGS) entry which is preliminary data.</text>
</comment>
<dbReference type="CDD" id="cd00609">
    <property type="entry name" value="AAT_like"/>
    <property type="match status" value="1"/>
</dbReference>
<dbReference type="NCBIfam" id="NF005732">
    <property type="entry name" value="PRK07550.1"/>
    <property type="match status" value="1"/>
</dbReference>
<organism evidence="9 10">
    <name type="scientific">Chelatococcus caeni</name>
    <dbReference type="NCBI Taxonomy" id="1348468"/>
    <lineage>
        <taxon>Bacteria</taxon>
        <taxon>Pseudomonadati</taxon>
        <taxon>Pseudomonadota</taxon>
        <taxon>Alphaproteobacteria</taxon>
        <taxon>Hyphomicrobiales</taxon>
        <taxon>Chelatococcaceae</taxon>
        <taxon>Chelatococcus</taxon>
    </lineage>
</organism>
<name>A0A840C1T8_9HYPH</name>
<dbReference type="RefSeq" id="WP_183317611.1">
    <property type="nucleotide sequence ID" value="NZ_JACIEN010000005.1"/>
</dbReference>
<dbReference type="Gene3D" id="3.40.640.10">
    <property type="entry name" value="Type I PLP-dependent aspartate aminotransferase-like (Major domain)"/>
    <property type="match status" value="1"/>
</dbReference>
<reference evidence="9 10" key="1">
    <citation type="submission" date="2020-08" db="EMBL/GenBank/DDBJ databases">
        <title>Genomic Encyclopedia of Type Strains, Phase IV (KMG-IV): sequencing the most valuable type-strain genomes for metagenomic binning, comparative biology and taxonomic classification.</title>
        <authorList>
            <person name="Goeker M."/>
        </authorList>
    </citation>
    <scope>NUCLEOTIDE SEQUENCE [LARGE SCALE GENOMIC DNA]</scope>
    <source>
        <strain evidence="9 10">DSM 103737</strain>
    </source>
</reference>
<dbReference type="InterPro" id="IPR015424">
    <property type="entry name" value="PyrdxlP-dep_Trfase"/>
</dbReference>
<evidence type="ECO:0000256" key="1">
    <source>
        <dbReference type="ARBA" id="ARBA00001933"/>
    </source>
</evidence>
<keyword evidence="4 7" id="KW-0808">Transferase</keyword>
<evidence type="ECO:0000313" key="9">
    <source>
        <dbReference type="EMBL" id="MBB4018773.1"/>
    </source>
</evidence>
<comment type="catalytic activity">
    <reaction evidence="6">
        <text>L-aspartate + 2-oxoglutarate = oxaloacetate + L-glutamate</text>
        <dbReference type="Rhea" id="RHEA:21824"/>
        <dbReference type="ChEBI" id="CHEBI:16452"/>
        <dbReference type="ChEBI" id="CHEBI:16810"/>
        <dbReference type="ChEBI" id="CHEBI:29985"/>
        <dbReference type="ChEBI" id="CHEBI:29991"/>
        <dbReference type="EC" id="2.6.1.1"/>
    </reaction>
</comment>
<feature type="domain" description="Aminotransferase class I/classII large" evidence="8">
    <location>
        <begin position="44"/>
        <end position="383"/>
    </location>
</feature>
<dbReference type="PANTHER" id="PTHR46383">
    <property type="entry name" value="ASPARTATE AMINOTRANSFERASE"/>
    <property type="match status" value="1"/>
</dbReference>
<evidence type="ECO:0000256" key="7">
    <source>
        <dbReference type="RuleBase" id="RU000481"/>
    </source>
</evidence>